<organism evidence="9 10">
    <name type="scientific">Umboniibacter marinipuniceus</name>
    <dbReference type="NCBI Taxonomy" id="569599"/>
    <lineage>
        <taxon>Bacteria</taxon>
        <taxon>Pseudomonadati</taxon>
        <taxon>Pseudomonadota</taxon>
        <taxon>Gammaproteobacteria</taxon>
        <taxon>Cellvibrionales</taxon>
        <taxon>Cellvibrionaceae</taxon>
        <taxon>Umboniibacter</taxon>
    </lineage>
</organism>
<feature type="transmembrane region" description="Helical" evidence="8">
    <location>
        <begin position="109"/>
        <end position="126"/>
    </location>
</feature>
<evidence type="ECO:0000256" key="4">
    <source>
        <dbReference type="ARBA" id="ARBA00022475"/>
    </source>
</evidence>
<dbReference type="InterPro" id="IPR011701">
    <property type="entry name" value="MFS"/>
</dbReference>
<dbReference type="NCBIfam" id="TIGR01272">
    <property type="entry name" value="gluP"/>
    <property type="match status" value="1"/>
</dbReference>
<dbReference type="SUPFAM" id="SSF103473">
    <property type="entry name" value="MFS general substrate transporter"/>
    <property type="match status" value="1"/>
</dbReference>
<feature type="transmembrane region" description="Helical" evidence="8">
    <location>
        <begin position="420"/>
        <end position="438"/>
    </location>
</feature>
<comment type="function">
    <text evidence="1">Intake of glucose and galactose.</text>
</comment>
<keyword evidence="5 8" id="KW-0812">Transmembrane</keyword>
<feature type="transmembrane region" description="Helical" evidence="8">
    <location>
        <begin position="290"/>
        <end position="309"/>
    </location>
</feature>
<dbReference type="Gene3D" id="1.20.1250.20">
    <property type="entry name" value="MFS general substrate transporter like domains"/>
    <property type="match status" value="2"/>
</dbReference>
<protein>
    <submittedName>
        <fullName evidence="9">Glucose/galactose transporter</fullName>
    </submittedName>
</protein>
<dbReference type="GO" id="GO:0005886">
    <property type="term" value="C:plasma membrane"/>
    <property type="evidence" value="ECO:0007669"/>
    <property type="project" value="UniProtKB-SubCell"/>
</dbReference>
<dbReference type="GO" id="GO:0055056">
    <property type="term" value="F:D-glucose transmembrane transporter activity"/>
    <property type="evidence" value="ECO:0007669"/>
    <property type="project" value="InterPro"/>
</dbReference>
<accession>A0A3M0ATM4</accession>
<keyword evidence="6 8" id="KW-1133">Transmembrane helix</keyword>
<evidence type="ECO:0000256" key="6">
    <source>
        <dbReference type="ARBA" id="ARBA00022989"/>
    </source>
</evidence>
<dbReference type="AlphaFoldDB" id="A0A3M0ATM4"/>
<evidence type="ECO:0000256" key="2">
    <source>
        <dbReference type="ARBA" id="ARBA00004429"/>
    </source>
</evidence>
<dbReference type="RefSeq" id="WP_121875624.1">
    <property type="nucleotide sequence ID" value="NZ_REFJ01000001.1"/>
</dbReference>
<dbReference type="Proteomes" id="UP000267187">
    <property type="component" value="Unassembled WGS sequence"/>
</dbReference>
<dbReference type="EMBL" id="REFJ01000001">
    <property type="protein sequence ID" value="RMA82282.1"/>
    <property type="molecule type" value="Genomic_DNA"/>
</dbReference>
<evidence type="ECO:0000313" key="9">
    <source>
        <dbReference type="EMBL" id="RMA82282.1"/>
    </source>
</evidence>
<feature type="transmembrane region" description="Helical" evidence="8">
    <location>
        <begin position="254"/>
        <end position="278"/>
    </location>
</feature>
<keyword evidence="10" id="KW-1185">Reference proteome</keyword>
<comment type="caution">
    <text evidence="9">The sequence shown here is derived from an EMBL/GenBank/DDBJ whole genome shotgun (WGS) entry which is preliminary data.</text>
</comment>
<feature type="transmembrane region" description="Helical" evidence="8">
    <location>
        <begin position="56"/>
        <end position="77"/>
    </location>
</feature>
<feature type="transmembrane region" description="Helical" evidence="8">
    <location>
        <begin position="84"/>
        <end position="103"/>
    </location>
</feature>
<evidence type="ECO:0000256" key="3">
    <source>
        <dbReference type="ARBA" id="ARBA00009120"/>
    </source>
</evidence>
<dbReference type="OrthoDB" id="9795150at2"/>
<evidence type="ECO:0000256" key="7">
    <source>
        <dbReference type="ARBA" id="ARBA00023136"/>
    </source>
</evidence>
<feature type="transmembrane region" description="Helical" evidence="8">
    <location>
        <begin position="321"/>
        <end position="340"/>
    </location>
</feature>
<feature type="transmembrane region" description="Helical" evidence="8">
    <location>
        <begin position="20"/>
        <end position="44"/>
    </location>
</feature>
<dbReference type="PANTHER" id="PTHR43702">
    <property type="entry name" value="L-FUCOSE-PROTON SYMPORTER"/>
    <property type="match status" value="1"/>
</dbReference>
<comment type="similarity">
    <text evidence="3">Belongs to the major facilitator superfamily. FHS transporter (TC 2.A.1.7) family.</text>
</comment>
<reference evidence="9 10" key="1">
    <citation type="submission" date="2018-10" db="EMBL/GenBank/DDBJ databases">
        <title>Genomic Encyclopedia of Type Strains, Phase IV (KMG-IV): sequencing the most valuable type-strain genomes for metagenomic binning, comparative biology and taxonomic classification.</title>
        <authorList>
            <person name="Goeker M."/>
        </authorList>
    </citation>
    <scope>NUCLEOTIDE SEQUENCE [LARGE SCALE GENOMIC DNA]</scope>
    <source>
        <strain evidence="9 10">DSM 25080</strain>
    </source>
</reference>
<feature type="transmembrane region" description="Helical" evidence="8">
    <location>
        <begin position="193"/>
        <end position="218"/>
    </location>
</feature>
<evidence type="ECO:0000256" key="5">
    <source>
        <dbReference type="ARBA" id="ARBA00022692"/>
    </source>
</evidence>
<evidence type="ECO:0000256" key="1">
    <source>
        <dbReference type="ARBA" id="ARBA00003321"/>
    </source>
</evidence>
<keyword evidence="4" id="KW-1003">Cell membrane</keyword>
<feature type="transmembrane region" description="Helical" evidence="8">
    <location>
        <begin position="147"/>
        <end position="173"/>
    </location>
</feature>
<dbReference type="InterPro" id="IPR005964">
    <property type="entry name" value="Glc/Gal_transptr_bac"/>
</dbReference>
<evidence type="ECO:0000313" key="10">
    <source>
        <dbReference type="Proteomes" id="UP000267187"/>
    </source>
</evidence>
<name>A0A3M0ATM4_9GAMM</name>
<feature type="transmembrane region" description="Helical" evidence="8">
    <location>
        <begin position="360"/>
        <end position="382"/>
    </location>
</feature>
<dbReference type="CDD" id="cd17394">
    <property type="entry name" value="MFS_FucP_like"/>
    <property type="match status" value="1"/>
</dbReference>
<gene>
    <name evidence="9" type="ORF">DFR27_0230</name>
</gene>
<dbReference type="GO" id="GO:1904659">
    <property type="term" value="P:D-glucose transmembrane transport"/>
    <property type="evidence" value="ECO:0007669"/>
    <property type="project" value="InterPro"/>
</dbReference>
<sequence>MTSEINNSSKAAQASNFGPIAIIGALFFIFGFITWANGALVPYLQMVCQLSETEAILVASAFYVAYTAMALPSAMVLEKFGYKDGMAIGLFTLVIGFLMYIPAAQAQDFVLFLLAQFVIGTGLTLLQTGANPYVVKVGPAESAAVRIMFMGLLNKGAGFIAPLAFTAVVLSGFDGISAQSLAAMPEAQKAETITALADGLINPYIGLAITFLVLAALLKMSPLPELSADDDEVDAVGDASGSESKTSIMQFPGLILGAITIFVYVGAEVIAGDTIGLFASNLGVANATSLTSYTMAFMLIGYALGIALIPRVINQETALKASAISGIIFSFAVILSNPESTVVSSLLWGWMGVPLLPDTISFIALLGFANALVWPAVWPLALDGLGKFTAKGSALLIMGISGGALLPLVYGLLAESIDGQTAYAVMLPLYAYILYYALKGHKKREW</sequence>
<dbReference type="InterPro" id="IPR050375">
    <property type="entry name" value="MFS_TsgA-like"/>
</dbReference>
<dbReference type="Pfam" id="PF07690">
    <property type="entry name" value="MFS_1"/>
    <property type="match status" value="1"/>
</dbReference>
<dbReference type="InterPro" id="IPR036259">
    <property type="entry name" value="MFS_trans_sf"/>
</dbReference>
<dbReference type="GO" id="GO:0005354">
    <property type="term" value="F:galactose transmembrane transporter activity"/>
    <property type="evidence" value="ECO:0007669"/>
    <property type="project" value="InterPro"/>
</dbReference>
<keyword evidence="7 8" id="KW-0472">Membrane</keyword>
<proteinExistence type="inferred from homology"/>
<comment type="subcellular location">
    <subcellularLocation>
        <location evidence="2">Cell inner membrane</location>
        <topology evidence="2">Multi-pass membrane protein</topology>
    </subcellularLocation>
</comment>
<dbReference type="PANTHER" id="PTHR43702:SF12">
    <property type="entry name" value="N-ACETYL GLUCOSAMINE TRANSPORTER NAGP"/>
    <property type="match status" value="1"/>
</dbReference>
<feature type="transmembrane region" description="Helical" evidence="8">
    <location>
        <begin position="394"/>
        <end position="414"/>
    </location>
</feature>
<evidence type="ECO:0000256" key="8">
    <source>
        <dbReference type="SAM" id="Phobius"/>
    </source>
</evidence>